<proteinExistence type="predicted"/>
<sequence>MFSSLLNSKPIFKTSHMYLLLVSNWSAAMYGQHTKGTPLVKPSVVELHPQWLTKHETDKRANTISCGAHSAIFTRSYTQHYGIRPGISRFIRP</sequence>
<comment type="caution">
    <text evidence="1">The sequence shown here is derived from an EMBL/GenBank/DDBJ whole genome shotgun (WGS) entry which is preliminary data.</text>
</comment>
<reference evidence="1 2" key="1">
    <citation type="journal article" date="2024" name="G3 (Bethesda)">
        <title>Genome assembly of Hibiscus sabdariffa L. provides insights into metabolisms of medicinal natural products.</title>
        <authorList>
            <person name="Kim T."/>
        </authorList>
    </citation>
    <scope>NUCLEOTIDE SEQUENCE [LARGE SCALE GENOMIC DNA]</scope>
    <source>
        <strain evidence="1">TK-2024</strain>
        <tissue evidence="1">Old leaves</tissue>
    </source>
</reference>
<evidence type="ECO:0008006" key="3">
    <source>
        <dbReference type="Google" id="ProtNLM"/>
    </source>
</evidence>
<dbReference type="Proteomes" id="UP001396334">
    <property type="component" value="Unassembled WGS sequence"/>
</dbReference>
<evidence type="ECO:0000313" key="1">
    <source>
        <dbReference type="EMBL" id="KAK8993973.1"/>
    </source>
</evidence>
<accession>A0ABR2PZV9</accession>
<protein>
    <recommendedName>
        <fullName evidence="3">Secreted protein</fullName>
    </recommendedName>
</protein>
<name>A0ABR2PZV9_9ROSI</name>
<keyword evidence="2" id="KW-1185">Reference proteome</keyword>
<dbReference type="EMBL" id="JBBPBN010000048">
    <property type="protein sequence ID" value="KAK8993973.1"/>
    <property type="molecule type" value="Genomic_DNA"/>
</dbReference>
<organism evidence="1 2">
    <name type="scientific">Hibiscus sabdariffa</name>
    <name type="common">roselle</name>
    <dbReference type="NCBI Taxonomy" id="183260"/>
    <lineage>
        <taxon>Eukaryota</taxon>
        <taxon>Viridiplantae</taxon>
        <taxon>Streptophyta</taxon>
        <taxon>Embryophyta</taxon>
        <taxon>Tracheophyta</taxon>
        <taxon>Spermatophyta</taxon>
        <taxon>Magnoliopsida</taxon>
        <taxon>eudicotyledons</taxon>
        <taxon>Gunneridae</taxon>
        <taxon>Pentapetalae</taxon>
        <taxon>rosids</taxon>
        <taxon>malvids</taxon>
        <taxon>Malvales</taxon>
        <taxon>Malvaceae</taxon>
        <taxon>Malvoideae</taxon>
        <taxon>Hibiscus</taxon>
    </lineage>
</organism>
<gene>
    <name evidence="1" type="ORF">V6N11_008184</name>
</gene>
<evidence type="ECO:0000313" key="2">
    <source>
        <dbReference type="Proteomes" id="UP001396334"/>
    </source>
</evidence>